<feature type="compositionally biased region" description="Acidic residues" evidence="1">
    <location>
        <begin position="28"/>
        <end position="53"/>
    </location>
</feature>
<reference evidence="2 3" key="1">
    <citation type="journal article" date="2021" name="Elife">
        <title>Chloroplast acquisition without the gene transfer in kleptoplastic sea slugs, Plakobranchus ocellatus.</title>
        <authorList>
            <person name="Maeda T."/>
            <person name="Takahashi S."/>
            <person name="Yoshida T."/>
            <person name="Shimamura S."/>
            <person name="Takaki Y."/>
            <person name="Nagai Y."/>
            <person name="Toyoda A."/>
            <person name="Suzuki Y."/>
            <person name="Arimoto A."/>
            <person name="Ishii H."/>
            <person name="Satoh N."/>
            <person name="Nishiyama T."/>
            <person name="Hasebe M."/>
            <person name="Maruyama T."/>
            <person name="Minagawa J."/>
            <person name="Obokata J."/>
            <person name="Shigenobu S."/>
        </authorList>
    </citation>
    <scope>NUCLEOTIDE SEQUENCE [LARGE SCALE GENOMIC DNA]</scope>
</reference>
<name>A0AAV4DEI3_9GAST</name>
<dbReference type="Proteomes" id="UP000735302">
    <property type="component" value="Unassembled WGS sequence"/>
</dbReference>
<protein>
    <submittedName>
        <fullName evidence="2">Uncharacterized protein</fullName>
    </submittedName>
</protein>
<comment type="caution">
    <text evidence="2">The sequence shown here is derived from an EMBL/GenBank/DDBJ whole genome shotgun (WGS) entry which is preliminary data.</text>
</comment>
<proteinExistence type="predicted"/>
<keyword evidence="3" id="KW-1185">Reference proteome</keyword>
<feature type="compositionally biased region" description="Basic and acidic residues" evidence="1">
    <location>
        <begin position="54"/>
        <end position="65"/>
    </location>
</feature>
<evidence type="ECO:0000256" key="1">
    <source>
        <dbReference type="SAM" id="MobiDB-lite"/>
    </source>
</evidence>
<sequence length="73" mass="8359">MKSLLDLTTTTWLELRKNHAAADKDYDTDQLDSDEGDNYEDDDDKDDYADDDGNMMKKGEDKEEVSISPMTSF</sequence>
<evidence type="ECO:0000313" key="2">
    <source>
        <dbReference type="EMBL" id="GFO42256.1"/>
    </source>
</evidence>
<gene>
    <name evidence="2" type="ORF">PoB_006876100</name>
</gene>
<dbReference type="AlphaFoldDB" id="A0AAV4DEI3"/>
<evidence type="ECO:0000313" key="3">
    <source>
        <dbReference type="Proteomes" id="UP000735302"/>
    </source>
</evidence>
<accession>A0AAV4DEI3</accession>
<organism evidence="2 3">
    <name type="scientific">Plakobranchus ocellatus</name>
    <dbReference type="NCBI Taxonomy" id="259542"/>
    <lineage>
        <taxon>Eukaryota</taxon>
        <taxon>Metazoa</taxon>
        <taxon>Spiralia</taxon>
        <taxon>Lophotrochozoa</taxon>
        <taxon>Mollusca</taxon>
        <taxon>Gastropoda</taxon>
        <taxon>Heterobranchia</taxon>
        <taxon>Euthyneura</taxon>
        <taxon>Panpulmonata</taxon>
        <taxon>Sacoglossa</taxon>
        <taxon>Placobranchoidea</taxon>
        <taxon>Plakobranchidae</taxon>
        <taxon>Plakobranchus</taxon>
    </lineage>
</organism>
<dbReference type="EMBL" id="BLXT01007775">
    <property type="protein sequence ID" value="GFO42256.1"/>
    <property type="molecule type" value="Genomic_DNA"/>
</dbReference>
<feature type="region of interest" description="Disordered" evidence="1">
    <location>
        <begin position="22"/>
        <end position="73"/>
    </location>
</feature>